<protein>
    <recommendedName>
        <fullName evidence="3">Transposase</fullName>
    </recommendedName>
</protein>
<dbReference type="SUPFAM" id="SSF46689">
    <property type="entry name" value="Homeodomain-like"/>
    <property type="match status" value="1"/>
</dbReference>
<sequence length="278" mass="32721">MKSKELQQLVLSKHESGDSIAKIFRDLNGAISYDTVRRWCNMIEKTGAIQLSAPPGPPRIIRTKQMFEKVKSRLKQKKKVSSRILAHAISISRTSVRRILRDDRQYHAYKMRVVPLLEVNCQEADKAGGRKQNRKFSDKIMVWLGVFPLVILGKESMNHERYIKNVLPVALKYGNEMFGNDWIFQQENATAHTHILTQQWSQEHFPMFIDKDHWPQNSPDLNPLDYCIWDEFVSHINWNNIQLKVTLIHELKRAAKKIRLQVVFESCNKWTNRLYRLK</sequence>
<dbReference type="InterPro" id="IPR036397">
    <property type="entry name" value="RNaseH_sf"/>
</dbReference>
<evidence type="ECO:0000313" key="1">
    <source>
        <dbReference type="EMBL" id="CAF3694999.1"/>
    </source>
</evidence>
<dbReference type="Proteomes" id="UP000663872">
    <property type="component" value="Unassembled WGS sequence"/>
</dbReference>
<dbReference type="PANTHER" id="PTHR46068">
    <property type="entry name" value="PROTEIN CBG27172"/>
    <property type="match status" value="1"/>
</dbReference>
<accession>A0A818U3C6</accession>
<dbReference type="AlphaFoldDB" id="A0A818U3C6"/>
<evidence type="ECO:0000313" key="2">
    <source>
        <dbReference type="Proteomes" id="UP000663872"/>
    </source>
</evidence>
<dbReference type="GO" id="GO:0003676">
    <property type="term" value="F:nucleic acid binding"/>
    <property type="evidence" value="ECO:0007669"/>
    <property type="project" value="InterPro"/>
</dbReference>
<dbReference type="PANTHER" id="PTHR46068:SF1">
    <property type="entry name" value="TRANSPOSASE IS30-LIKE HTH DOMAIN-CONTAINING PROTEIN"/>
    <property type="match status" value="1"/>
</dbReference>
<dbReference type="Gene3D" id="3.30.420.10">
    <property type="entry name" value="Ribonuclease H-like superfamily/Ribonuclease H"/>
    <property type="match status" value="1"/>
</dbReference>
<gene>
    <name evidence="1" type="ORF">GRG538_LOCUS27943</name>
</gene>
<dbReference type="EMBL" id="CAJNYT010004831">
    <property type="protein sequence ID" value="CAF3694999.1"/>
    <property type="molecule type" value="Genomic_DNA"/>
</dbReference>
<dbReference type="InterPro" id="IPR009057">
    <property type="entry name" value="Homeodomain-like_sf"/>
</dbReference>
<proteinExistence type="predicted"/>
<name>A0A818U3C6_9BILA</name>
<evidence type="ECO:0008006" key="3">
    <source>
        <dbReference type="Google" id="ProtNLM"/>
    </source>
</evidence>
<organism evidence="1 2">
    <name type="scientific">Rotaria socialis</name>
    <dbReference type="NCBI Taxonomy" id="392032"/>
    <lineage>
        <taxon>Eukaryota</taxon>
        <taxon>Metazoa</taxon>
        <taxon>Spiralia</taxon>
        <taxon>Gnathifera</taxon>
        <taxon>Rotifera</taxon>
        <taxon>Eurotatoria</taxon>
        <taxon>Bdelloidea</taxon>
        <taxon>Philodinida</taxon>
        <taxon>Philodinidae</taxon>
        <taxon>Rotaria</taxon>
    </lineage>
</organism>
<reference evidence="1" key="1">
    <citation type="submission" date="2021-02" db="EMBL/GenBank/DDBJ databases">
        <authorList>
            <person name="Nowell W R."/>
        </authorList>
    </citation>
    <scope>NUCLEOTIDE SEQUENCE</scope>
</reference>
<comment type="caution">
    <text evidence="1">The sequence shown here is derived from an EMBL/GenBank/DDBJ whole genome shotgun (WGS) entry which is preliminary data.</text>
</comment>